<feature type="region of interest" description="Disordered" evidence="17">
    <location>
        <begin position="213"/>
        <end position="254"/>
    </location>
</feature>
<evidence type="ECO:0000256" key="5">
    <source>
        <dbReference type="ARBA" id="ARBA00015975"/>
    </source>
</evidence>
<dbReference type="InterPro" id="IPR045263">
    <property type="entry name" value="GLUT"/>
</dbReference>
<feature type="compositionally biased region" description="Gly residues" evidence="17">
    <location>
        <begin position="216"/>
        <end position="236"/>
    </location>
</feature>
<reference evidence="18" key="1">
    <citation type="submission" date="2020-03" db="EMBL/GenBank/DDBJ databases">
        <title>Melopsittacus undulatus (budgerigar) genome, bMelUnd1, maternal haplotype with Z.</title>
        <authorList>
            <person name="Gedman G."/>
            <person name="Mountcastle J."/>
            <person name="Haase B."/>
            <person name="Formenti G."/>
            <person name="Wright T."/>
            <person name="Apodaca J."/>
            <person name="Pelan S."/>
            <person name="Chow W."/>
            <person name="Rhie A."/>
            <person name="Howe K."/>
            <person name="Fedrigo O."/>
            <person name="Jarvis E.D."/>
        </authorList>
    </citation>
    <scope>NUCLEOTIDE SEQUENCE [LARGE SCALE GENOMIC DNA]</scope>
</reference>
<keyword evidence="8" id="KW-0963">Cytoplasm</keyword>
<keyword evidence="10" id="KW-0812">Transmembrane</keyword>
<evidence type="ECO:0000256" key="11">
    <source>
        <dbReference type="ARBA" id="ARBA00022989"/>
    </source>
</evidence>
<evidence type="ECO:0000256" key="12">
    <source>
        <dbReference type="ARBA" id="ARBA00023136"/>
    </source>
</evidence>
<gene>
    <name evidence="18" type="primary">LOC117438103</name>
</gene>
<dbReference type="GO" id="GO:0055056">
    <property type="term" value="F:D-glucose transmembrane transporter activity"/>
    <property type="evidence" value="ECO:0007669"/>
    <property type="project" value="TreeGrafter"/>
</dbReference>
<keyword evidence="11" id="KW-1133">Transmembrane helix</keyword>
<evidence type="ECO:0000256" key="13">
    <source>
        <dbReference type="ARBA" id="ARBA00023139"/>
    </source>
</evidence>
<comment type="similarity">
    <text evidence="4">Belongs to the major facilitator superfamily. Sugar transporter (TC 2.A.1.1) family. Glucose transporter subfamily.</text>
</comment>
<dbReference type="Pfam" id="PF00083">
    <property type="entry name" value="Sugar_tr"/>
    <property type="match status" value="2"/>
</dbReference>
<proteinExistence type="inferred from homology"/>
<dbReference type="GO" id="GO:0070837">
    <property type="term" value="P:dehydroascorbic acid transport"/>
    <property type="evidence" value="ECO:0007669"/>
    <property type="project" value="TreeGrafter"/>
</dbReference>
<evidence type="ECO:0000256" key="6">
    <source>
        <dbReference type="ARBA" id="ARBA00022448"/>
    </source>
</evidence>
<evidence type="ECO:0000256" key="1">
    <source>
        <dbReference type="ARBA" id="ARBA00000618"/>
    </source>
</evidence>
<evidence type="ECO:0000256" key="14">
    <source>
        <dbReference type="ARBA" id="ARBA00023288"/>
    </source>
</evidence>
<keyword evidence="9" id="KW-0762">Sugar transport</keyword>
<evidence type="ECO:0000256" key="16">
    <source>
        <dbReference type="ARBA" id="ARBA00046051"/>
    </source>
</evidence>
<dbReference type="AlphaFoldDB" id="A0A8V5GNE6"/>
<evidence type="ECO:0000256" key="2">
    <source>
        <dbReference type="ARBA" id="ARBA00004496"/>
    </source>
</evidence>
<evidence type="ECO:0000256" key="8">
    <source>
        <dbReference type="ARBA" id="ARBA00022490"/>
    </source>
</evidence>
<reference evidence="18" key="2">
    <citation type="submission" date="2025-08" db="UniProtKB">
        <authorList>
            <consortium name="Ensembl"/>
        </authorList>
    </citation>
    <scope>IDENTIFICATION</scope>
</reference>
<dbReference type="Proteomes" id="UP000694405">
    <property type="component" value="Unassembled WGS sequence"/>
</dbReference>
<dbReference type="GO" id="GO:0032869">
    <property type="term" value="P:cellular response to insulin stimulus"/>
    <property type="evidence" value="ECO:0007669"/>
    <property type="project" value="TreeGrafter"/>
</dbReference>
<dbReference type="InterPro" id="IPR036259">
    <property type="entry name" value="MFS_trans_sf"/>
</dbReference>
<dbReference type="Gene3D" id="1.20.1250.20">
    <property type="entry name" value="MFS general substrate transporter like domains"/>
    <property type="match status" value="2"/>
</dbReference>
<evidence type="ECO:0000256" key="9">
    <source>
        <dbReference type="ARBA" id="ARBA00022597"/>
    </source>
</evidence>
<evidence type="ECO:0000256" key="7">
    <source>
        <dbReference type="ARBA" id="ARBA00022475"/>
    </source>
</evidence>
<evidence type="ECO:0000313" key="18">
    <source>
        <dbReference type="Ensembl" id="ENSMUNP00000023357.1"/>
    </source>
</evidence>
<evidence type="ECO:0000256" key="10">
    <source>
        <dbReference type="ARBA" id="ARBA00022692"/>
    </source>
</evidence>
<dbReference type="InterPro" id="IPR005828">
    <property type="entry name" value="MFS_sugar_transport-like"/>
</dbReference>
<dbReference type="GO" id="GO:0005886">
    <property type="term" value="C:plasma membrane"/>
    <property type="evidence" value="ECO:0007669"/>
    <property type="project" value="UniProtKB-SubCell"/>
</dbReference>
<dbReference type="SUPFAM" id="SSF103473">
    <property type="entry name" value="MFS general substrate transporter"/>
    <property type="match status" value="1"/>
</dbReference>
<dbReference type="PANTHER" id="PTHR23503:SF120">
    <property type="entry name" value="SOLUTE CARRIER FAMILY 2, FACILITATED GLUCOSE TRANSPORTER MEMBER 4"/>
    <property type="match status" value="1"/>
</dbReference>
<protein>
    <recommendedName>
        <fullName evidence="5">Solute carrier family 2, facilitated glucose transporter member 4</fullName>
    </recommendedName>
    <alternativeName>
        <fullName evidence="15">Glucose transporter type 4, insulin-responsive</fullName>
    </alternativeName>
</protein>
<reference evidence="18" key="3">
    <citation type="submission" date="2025-09" db="UniProtKB">
        <authorList>
            <consortium name="Ensembl"/>
        </authorList>
    </citation>
    <scope>IDENTIFICATION</scope>
</reference>
<keyword evidence="7" id="KW-1003">Cell membrane</keyword>
<comment type="subcellular location">
    <subcellularLocation>
        <location evidence="3">Cell membrane</location>
        <topology evidence="3">Multi-pass membrane protein</topology>
    </subcellularLocation>
    <subcellularLocation>
        <location evidence="2">Cytoplasm</location>
    </subcellularLocation>
</comment>
<sequence length="341" mass="33977">MGGAELGPTYALVVIGRLVTGLHSGLASGLVPLYVEEVAPPPLQGALSAAHEAGFALGLLTSQVLALPPLLGSVRSLPALLALGMLPAALQLLLLPMGPGGAHGACAGPAPRLGLPQLWGRGQLRQPMAIVVGAALGKELAGIGALYYYSTAIFERAGLPQPTWATVATGVINMAATLAAVSPAPFPPCPAPFGAVSQWERGWCDTWSSRPAGGAVAQGGAQGAAHGGAAGHGPELGGDDNGDEHEGPMAAAPHPGYGGGSAPGLLLRYGARAHPKAAPNGADPDPSACGCCWCHCSHGLGWQWGCGGCCAPYGALPWSVPVPPLWGPCGCFCPWGVPVPA</sequence>
<keyword evidence="19" id="KW-1185">Reference proteome</keyword>
<dbReference type="PRINTS" id="PR00171">
    <property type="entry name" value="SUGRTRNSPORT"/>
</dbReference>
<organism evidence="18 19">
    <name type="scientific">Melopsittacus undulatus</name>
    <name type="common">Budgerigar</name>
    <name type="synonym">Psittacus undulatus</name>
    <dbReference type="NCBI Taxonomy" id="13146"/>
    <lineage>
        <taxon>Eukaryota</taxon>
        <taxon>Metazoa</taxon>
        <taxon>Chordata</taxon>
        <taxon>Craniata</taxon>
        <taxon>Vertebrata</taxon>
        <taxon>Euteleostomi</taxon>
        <taxon>Archelosauria</taxon>
        <taxon>Archosauria</taxon>
        <taxon>Dinosauria</taxon>
        <taxon>Saurischia</taxon>
        <taxon>Theropoda</taxon>
        <taxon>Coelurosauria</taxon>
        <taxon>Aves</taxon>
        <taxon>Neognathae</taxon>
        <taxon>Neoaves</taxon>
        <taxon>Telluraves</taxon>
        <taxon>Australaves</taxon>
        <taxon>Psittaciformes</taxon>
        <taxon>Psittaculidae</taxon>
        <taxon>Melopsittacus</taxon>
    </lineage>
</organism>
<keyword evidence="6" id="KW-0813">Transport</keyword>
<dbReference type="GO" id="GO:0046323">
    <property type="term" value="P:D-glucose import"/>
    <property type="evidence" value="ECO:0007669"/>
    <property type="project" value="TreeGrafter"/>
</dbReference>
<dbReference type="InterPro" id="IPR003663">
    <property type="entry name" value="Sugar/inositol_transpt"/>
</dbReference>
<comment type="catalytic activity">
    <reaction evidence="1">
        <text>D-glucose(out) = D-glucose(in)</text>
        <dbReference type="Rhea" id="RHEA:60376"/>
        <dbReference type="ChEBI" id="CHEBI:4167"/>
    </reaction>
</comment>
<dbReference type="GO" id="GO:0012505">
    <property type="term" value="C:endomembrane system"/>
    <property type="evidence" value="ECO:0007669"/>
    <property type="project" value="TreeGrafter"/>
</dbReference>
<comment type="function">
    <text evidence="16">Insulin-regulated facilitative glucose transporter, which plays a key role in removal of glucose from circulation. Response to insulin is regulated by its intracellular localization: in the absence of insulin, it is efficiently retained intracellularly within storage compartments in muscle and fat cells. Upon insulin stimulation, translocates from these compartments to the cell surface where it transports glucose from the extracellular milieu into the cell.</text>
</comment>
<keyword evidence="12" id="KW-0472">Membrane</keyword>
<evidence type="ECO:0000256" key="4">
    <source>
        <dbReference type="ARBA" id="ARBA00007004"/>
    </source>
</evidence>
<keyword evidence="13" id="KW-0564">Palmitate</keyword>
<accession>A0A8V5GNE6</accession>
<evidence type="ECO:0000256" key="15">
    <source>
        <dbReference type="ARBA" id="ARBA00030470"/>
    </source>
</evidence>
<keyword evidence="14" id="KW-0449">Lipoprotein</keyword>
<dbReference type="GO" id="GO:0048471">
    <property type="term" value="C:perinuclear region of cytoplasm"/>
    <property type="evidence" value="ECO:0007669"/>
    <property type="project" value="TreeGrafter"/>
</dbReference>
<dbReference type="PANTHER" id="PTHR23503">
    <property type="entry name" value="SOLUTE CARRIER FAMILY 2"/>
    <property type="match status" value="1"/>
</dbReference>
<dbReference type="Ensembl" id="ENSMUNT00000028916.1">
    <property type="protein sequence ID" value="ENSMUNP00000023357.1"/>
    <property type="gene ID" value="ENSMUNG00000021109.1"/>
</dbReference>
<evidence type="ECO:0000256" key="17">
    <source>
        <dbReference type="SAM" id="MobiDB-lite"/>
    </source>
</evidence>
<evidence type="ECO:0000256" key="3">
    <source>
        <dbReference type="ARBA" id="ARBA00004651"/>
    </source>
</evidence>
<evidence type="ECO:0000313" key="19">
    <source>
        <dbReference type="Proteomes" id="UP000694405"/>
    </source>
</evidence>
<name>A0A8V5GNE6_MELUD</name>